<dbReference type="Proteomes" id="UP001549119">
    <property type="component" value="Unassembled WGS sequence"/>
</dbReference>
<organism evidence="2 3">
    <name type="scientific">Methylobacterium radiotolerans</name>
    <dbReference type="NCBI Taxonomy" id="31998"/>
    <lineage>
        <taxon>Bacteria</taxon>
        <taxon>Pseudomonadati</taxon>
        <taxon>Pseudomonadota</taxon>
        <taxon>Alphaproteobacteria</taxon>
        <taxon>Hyphomicrobiales</taxon>
        <taxon>Methylobacteriaceae</taxon>
        <taxon>Methylobacterium</taxon>
    </lineage>
</organism>
<proteinExistence type="predicted"/>
<evidence type="ECO:0000313" key="3">
    <source>
        <dbReference type="Proteomes" id="UP001549119"/>
    </source>
</evidence>
<protein>
    <submittedName>
        <fullName evidence="2">Uncharacterized protein</fullName>
    </submittedName>
</protein>
<feature type="compositionally biased region" description="Basic and acidic residues" evidence="1">
    <location>
        <begin position="132"/>
        <end position="146"/>
    </location>
</feature>
<evidence type="ECO:0000256" key="1">
    <source>
        <dbReference type="SAM" id="MobiDB-lite"/>
    </source>
</evidence>
<sequence>MTVEAMSTGEPRHVAVPGIAPREPFVGKRGVRALAVATDPHGKVQYGKVQYGQDSRPGDHAVTVLPDGVPDTYVAASRGDGGPACAPALTVATSPLPWMRTARRSVRRSASRPSCRRAAWSDAATGWRKRRADPQGRRGPRSEGRLAARNGV</sequence>
<accession>A0ABV2N8P2</accession>
<evidence type="ECO:0000313" key="2">
    <source>
        <dbReference type="EMBL" id="MET3862832.1"/>
    </source>
</evidence>
<feature type="region of interest" description="Disordered" evidence="1">
    <location>
        <begin position="103"/>
        <end position="152"/>
    </location>
</feature>
<name>A0ABV2N8P2_9HYPH</name>
<keyword evidence="3" id="KW-1185">Reference proteome</keyword>
<gene>
    <name evidence="2" type="ORF">ABIC20_000141</name>
</gene>
<reference evidence="2 3" key="1">
    <citation type="submission" date="2024-06" db="EMBL/GenBank/DDBJ databases">
        <title>Genomics of switchgrass bacterial isolates.</title>
        <authorList>
            <person name="Shade A."/>
        </authorList>
    </citation>
    <scope>NUCLEOTIDE SEQUENCE [LARGE SCALE GENOMIC DNA]</scope>
    <source>
        <strain evidence="2 3">PvP084</strain>
    </source>
</reference>
<dbReference type="EMBL" id="JBEPNW010000002">
    <property type="protein sequence ID" value="MET3862832.1"/>
    <property type="molecule type" value="Genomic_DNA"/>
</dbReference>
<comment type="caution">
    <text evidence="2">The sequence shown here is derived from an EMBL/GenBank/DDBJ whole genome shotgun (WGS) entry which is preliminary data.</text>
</comment>